<keyword evidence="2" id="KW-1185">Reference proteome</keyword>
<accession>A0A917AAQ4</accession>
<name>A0A917AAQ4_9RHOB</name>
<dbReference type="AlphaFoldDB" id="A0A917AAQ4"/>
<evidence type="ECO:0000313" key="1">
    <source>
        <dbReference type="EMBL" id="GGE37759.1"/>
    </source>
</evidence>
<proteinExistence type="predicted"/>
<dbReference type="EMBL" id="BMKN01000001">
    <property type="protein sequence ID" value="GGE37759.1"/>
    <property type="molecule type" value="Genomic_DNA"/>
</dbReference>
<evidence type="ECO:0000313" key="2">
    <source>
        <dbReference type="Proteomes" id="UP000606730"/>
    </source>
</evidence>
<sequence length="65" mass="6392">MARLGCTVVPGLSGAAVVGKTTGNDQRSLVGIVSANLFGPTGMKAGIALAVGIGRGLEALRALQQ</sequence>
<organism evidence="1 2">
    <name type="scientific">Actibacterium pelagium</name>
    <dbReference type="NCBI Taxonomy" id="2029103"/>
    <lineage>
        <taxon>Bacteria</taxon>
        <taxon>Pseudomonadati</taxon>
        <taxon>Pseudomonadota</taxon>
        <taxon>Alphaproteobacteria</taxon>
        <taxon>Rhodobacterales</taxon>
        <taxon>Roseobacteraceae</taxon>
        <taxon>Actibacterium</taxon>
    </lineage>
</organism>
<dbReference type="Proteomes" id="UP000606730">
    <property type="component" value="Unassembled WGS sequence"/>
</dbReference>
<reference evidence="1" key="2">
    <citation type="submission" date="2020-09" db="EMBL/GenBank/DDBJ databases">
        <authorList>
            <person name="Sun Q."/>
            <person name="Zhou Y."/>
        </authorList>
    </citation>
    <scope>NUCLEOTIDE SEQUENCE</scope>
    <source>
        <strain evidence="1">CGMCC 1.16012</strain>
    </source>
</reference>
<gene>
    <name evidence="1" type="ORF">GCM10011517_01930</name>
</gene>
<comment type="caution">
    <text evidence="1">The sequence shown here is derived from an EMBL/GenBank/DDBJ whole genome shotgun (WGS) entry which is preliminary data.</text>
</comment>
<protein>
    <submittedName>
        <fullName evidence="1">Uncharacterized protein</fullName>
    </submittedName>
</protein>
<reference evidence="1" key="1">
    <citation type="journal article" date="2014" name="Int. J. Syst. Evol. Microbiol.">
        <title>Complete genome sequence of Corynebacterium casei LMG S-19264T (=DSM 44701T), isolated from a smear-ripened cheese.</title>
        <authorList>
            <consortium name="US DOE Joint Genome Institute (JGI-PGF)"/>
            <person name="Walter F."/>
            <person name="Albersmeier A."/>
            <person name="Kalinowski J."/>
            <person name="Ruckert C."/>
        </authorList>
    </citation>
    <scope>NUCLEOTIDE SEQUENCE</scope>
    <source>
        <strain evidence="1">CGMCC 1.16012</strain>
    </source>
</reference>